<name>A0A919GWE0_9ACTN</name>
<organism evidence="1 2">
    <name type="scientific">Streptomyces xanthophaeus</name>
    <dbReference type="NCBI Taxonomy" id="67385"/>
    <lineage>
        <taxon>Bacteria</taxon>
        <taxon>Bacillati</taxon>
        <taxon>Actinomycetota</taxon>
        <taxon>Actinomycetes</taxon>
        <taxon>Kitasatosporales</taxon>
        <taxon>Streptomycetaceae</taxon>
        <taxon>Streptomyces</taxon>
    </lineage>
</organism>
<gene>
    <name evidence="1" type="ORF">Sxan_25180</name>
</gene>
<proteinExistence type="predicted"/>
<dbReference type="InterPro" id="IPR011042">
    <property type="entry name" value="6-blade_b-propeller_TolB-like"/>
</dbReference>
<keyword evidence="2" id="KW-1185">Reference proteome</keyword>
<dbReference type="InterPro" id="IPR011659">
    <property type="entry name" value="WD40"/>
</dbReference>
<dbReference type="SUPFAM" id="SSF82171">
    <property type="entry name" value="DPP6 N-terminal domain-like"/>
    <property type="match status" value="1"/>
</dbReference>
<evidence type="ECO:0000313" key="2">
    <source>
        <dbReference type="Proteomes" id="UP000600026"/>
    </source>
</evidence>
<evidence type="ECO:0000313" key="1">
    <source>
        <dbReference type="EMBL" id="GHI85154.1"/>
    </source>
</evidence>
<dbReference type="Proteomes" id="UP000600026">
    <property type="component" value="Unassembled WGS sequence"/>
</dbReference>
<reference evidence="1" key="1">
    <citation type="submission" date="2020-09" db="EMBL/GenBank/DDBJ databases">
        <title>Whole genome shotgun sequence of Streptomyces xanthophaeus NBRC 12829.</title>
        <authorList>
            <person name="Komaki H."/>
            <person name="Tamura T."/>
        </authorList>
    </citation>
    <scope>NUCLEOTIDE SEQUENCE</scope>
    <source>
        <strain evidence="1">NBRC 12829</strain>
    </source>
</reference>
<dbReference type="EMBL" id="BNEE01000006">
    <property type="protein sequence ID" value="GHI85154.1"/>
    <property type="molecule type" value="Genomic_DNA"/>
</dbReference>
<dbReference type="AlphaFoldDB" id="A0A919GWE0"/>
<dbReference type="OrthoDB" id="9808778at2"/>
<dbReference type="RefSeq" id="WP_031139668.1">
    <property type="nucleotide sequence ID" value="NZ_BNEE01000006.1"/>
</dbReference>
<protein>
    <submittedName>
        <fullName evidence="1">TolB-like translocation protein signal peptide</fullName>
    </submittedName>
</protein>
<dbReference type="Gene3D" id="2.120.10.30">
    <property type="entry name" value="TolB, C-terminal domain"/>
    <property type="match status" value="1"/>
</dbReference>
<accession>A0A919GWE0</accession>
<comment type="caution">
    <text evidence="1">The sequence shown here is derived from an EMBL/GenBank/DDBJ whole genome shotgun (WGS) entry which is preliminary data.</text>
</comment>
<dbReference type="Pfam" id="PF07676">
    <property type="entry name" value="PD40"/>
    <property type="match status" value="1"/>
</dbReference>
<sequence length="340" mass="36135">MTHTLRKVLVLVLFSALLAAVAVVSVVRAADRAGEREEARPGGPVAQSGVVDLETPGRLLFRNLAWGPGRDTIASVPLAAPGGARTTAPQDCLRFHAAAGTGVCLRRAGGVVPRYEALVLDRQLRPVRSFEVPGTPTRARVSPSGRLLAWTVFVSGDSYAGGSFSTRTAVYDTRSGVLVPSLEEFAVSDGGRRVRAADHNFWGVTFADDDNRFYATLATGGRTHLVEGDLGARELRVLRENAECPSLSPDGTRIAFKKRVDGLPADAPWRLYVLDLGTGAETALAEERSVDDQALWYDGRTLLYALPGDFGGDLWSLPAGGGGSPQLLLKSAVSPAVMRS</sequence>